<keyword evidence="2" id="KW-0680">Restriction system</keyword>
<evidence type="ECO:0000256" key="2">
    <source>
        <dbReference type="ARBA" id="ARBA00022747"/>
    </source>
</evidence>
<dbReference type="Pfam" id="PF01420">
    <property type="entry name" value="Methylase_S"/>
    <property type="match status" value="2"/>
</dbReference>
<dbReference type="Proteomes" id="UP000056419">
    <property type="component" value="Unassembled WGS sequence"/>
</dbReference>
<dbReference type="AlphaFoldDB" id="A0A108T8C2"/>
<feature type="domain" description="Type I restriction modification DNA specificity" evidence="4">
    <location>
        <begin position="209"/>
        <end position="372"/>
    </location>
</feature>
<comment type="similarity">
    <text evidence="1">Belongs to the type-I restriction system S methylase family.</text>
</comment>
<dbReference type="STRING" id="46506.AA415_01670"/>
<keyword evidence="5" id="KW-0540">Nuclease</keyword>
<dbReference type="RefSeq" id="WP_151877176.1">
    <property type="nucleotide sequence ID" value="NZ_LRGC01000006.1"/>
</dbReference>
<evidence type="ECO:0000313" key="6">
    <source>
        <dbReference type="Proteomes" id="UP000056419"/>
    </source>
</evidence>
<dbReference type="CDD" id="cd17294">
    <property type="entry name" value="RMtype1_S_MmaC7ORF19P_TRD1-CR1_like"/>
    <property type="match status" value="1"/>
</dbReference>
<dbReference type="GO" id="GO:0009307">
    <property type="term" value="P:DNA restriction-modification system"/>
    <property type="evidence" value="ECO:0007669"/>
    <property type="project" value="UniProtKB-KW"/>
</dbReference>
<dbReference type="EMBL" id="LRGC01000006">
    <property type="protein sequence ID" value="KWR55221.1"/>
    <property type="molecule type" value="Genomic_DNA"/>
</dbReference>
<dbReference type="CDD" id="cd17260">
    <property type="entry name" value="RMtype1_S_EcoEI-TRD1-CR1_like"/>
    <property type="match status" value="1"/>
</dbReference>
<accession>A0A108T8C2</accession>
<sequence length="394" mass="43984">MSQFIEMFGNPLSSKQKNELKRLGQCCIINPRRPNIALCDTDKVSFIPMPAVSEDGYLVDMADEEYGKVKKGFTYFENNDVLFAKITPCMENGKGAIAYGLTNGIGVGSTEFHVLRPINGISSPYWLLTLTRMPIFRERAAKNMSGTGGQKRVSASYLNHFMVGLPAIEEQRRFEAIYRQADKSKFGDFKSQFIEMFGTVENNTHNFPIMTIGEFANCFAGATPSTSHPEYWENGRIRWMSSGEVHKGHVEDTDSRITELGYKSASTRMVPIHSIVIAIAGQGKTRGTVAITEVDLCTNQSLCAIVPDERVNYSYLYHNLQGRYLELRGLSGDVNGRGGLNLKIIQKIPVILPPIEKQQQFASIAQQADKSKSVIQKALVYLNDIQSDELRKIA</sequence>
<comment type="caution">
    <text evidence="5">The sequence shown here is derived from an EMBL/GenBank/DDBJ whole genome shotgun (WGS) entry which is preliminary data.</text>
</comment>
<evidence type="ECO:0000313" key="5">
    <source>
        <dbReference type="EMBL" id="KWR55221.1"/>
    </source>
</evidence>
<dbReference type="PANTHER" id="PTHR30408:SF12">
    <property type="entry name" value="TYPE I RESTRICTION ENZYME MJAVIII SPECIFICITY SUBUNIT"/>
    <property type="match status" value="1"/>
</dbReference>
<dbReference type="PANTHER" id="PTHR30408">
    <property type="entry name" value="TYPE-1 RESTRICTION ENZYME ECOKI SPECIFICITY PROTEIN"/>
    <property type="match status" value="1"/>
</dbReference>
<organism evidence="5 6">
    <name type="scientific">Bacteroides stercoris</name>
    <dbReference type="NCBI Taxonomy" id="46506"/>
    <lineage>
        <taxon>Bacteria</taxon>
        <taxon>Pseudomonadati</taxon>
        <taxon>Bacteroidota</taxon>
        <taxon>Bacteroidia</taxon>
        <taxon>Bacteroidales</taxon>
        <taxon>Bacteroidaceae</taxon>
        <taxon>Bacteroides</taxon>
    </lineage>
</organism>
<evidence type="ECO:0000256" key="3">
    <source>
        <dbReference type="ARBA" id="ARBA00023125"/>
    </source>
</evidence>
<gene>
    <name evidence="5" type="primary">hsdS_2</name>
    <name evidence="5" type="ORF">AA415_01670</name>
</gene>
<evidence type="ECO:0000256" key="1">
    <source>
        <dbReference type="ARBA" id="ARBA00010923"/>
    </source>
</evidence>
<dbReference type="Gene3D" id="3.90.220.20">
    <property type="entry name" value="DNA methylase specificity domains"/>
    <property type="match status" value="2"/>
</dbReference>
<dbReference type="PATRIC" id="fig|46506.5.peg.1777"/>
<name>A0A108T8C2_BACSE</name>
<dbReference type="InterPro" id="IPR000055">
    <property type="entry name" value="Restrct_endonuc_typeI_TRD"/>
</dbReference>
<dbReference type="GO" id="GO:0004519">
    <property type="term" value="F:endonuclease activity"/>
    <property type="evidence" value="ECO:0007669"/>
    <property type="project" value="UniProtKB-KW"/>
</dbReference>
<protein>
    <submittedName>
        <fullName evidence="5">Putative restriction endonuclease S subunit</fullName>
    </submittedName>
</protein>
<evidence type="ECO:0000259" key="4">
    <source>
        <dbReference type="Pfam" id="PF01420"/>
    </source>
</evidence>
<keyword evidence="5" id="KW-0378">Hydrolase</keyword>
<keyword evidence="5" id="KW-0255">Endonuclease</keyword>
<dbReference type="InterPro" id="IPR052021">
    <property type="entry name" value="Type-I_RS_S_subunit"/>
</dbReference>
<keyword evidence="6" id="KW-1185">Reference proteome</keyword>
<dbReference type="SUPFAM" id="SSF116734">
    <property type="entry name" value="DNA methylase specificity domain"/>
    <property type="match status" value="2"/>
</dbReference>
<reference evidence="5 6" key="1">
    <citation type="journal article" date="2016" name="BMC Genomics">
        <title>Type VI secretion systems of human gut Bacteroidales segregate into three genetic architectures, two of which are contained on mobile genetic elements.</title>
        <authorList>
            <person name="Coyne M.J."/>
            <person name="Roelofs K.G."/>
            <person name="Comstock L.E."/>
        </authorList>
    </citation>
    <scope>NUCLEOTIDE SEQUENCE [LARGE SCALE GENOMIC DNA]</scope>
    <source>
        <strain evidence="5 6">CL09T03C01</strain>
    </source>
</reference>
<feature type="domain" description="Type I restriction modification DNA specificity" evidence="4">
    <location>
        <begin position="19"/>
        <end position="173"/>
    </location>
</feature>
<dbReference type="InterPro" id="IPR044946">
    <property type="entry name" value="Restrct_endonuc_typeI_TRD_sf"/>
</dbReference>
<proteinExistence type="inferred from homology"/>
<dbReference type="GO" id="GO:0003677">
    <property type="term" value="F:DNA binding"/>
    <property type="evidence" value="ECO:0007669"/>
    <property type="project" value="UniProtKB-KW"/>
</dbReference>
<keyword evidence="3" id="KW-0238">DNA-binding</keyword>